<protein>
    <submittedName>
        <fullName evidence="1">Uncharacterized protein</fullName>
    </submittedName>
</protein>
<gene>
    <name evidence="1" type="ORF">XENORESO_009917</name>
</gene>
<evidence type="ECO:0000313" key="1">
    <source>
        <dbReference type="EMBL" id="MEQ2271830.1"/>
    </source>
</evidence>
<keyword evidence="2" id="KW-1185">Reference proteome</keyword>
<dbReference type="EMBL" id="JAHRIM010063133">
    <property type="protein sequence ID" value="MEQ2271830.1"/>
    <property type="molecule type" value="Genomic_DNA"/>
</dbReference>
<dbReference type="Proteomes" id="UP001444071">
    <property type="component" value="Unassembled WGS sequence"/>
</dbReference>
<name>A0ABV0WQS0_9TELE</name>
<comment type="caution">
    <text evidence="1">The sequence shown here is derived from an EMBL/GenBank/DDBJ whole genome shotgun (WGS) entry which is preliminary data.</text>
</comment>
<reference evidence="1 2" key="1">
    <citation type="submission" date="2021-06" db="EMBL/GenBank/DDBJ databases">
        <authorList>
            <person name="Palmer J.M."/>
        </authorList>
    </citation>
    <scope>NUCLEOTIDE SEQUENCE [LARGE SCALE GENOMIC DNA]</scope>
    <source>
        <strain evidence="1 2">XR_2019</strain>
        <tissue evidence="1">Muscle</tissue>
    </source>
</reference>
<proteinExistence type="predicted"/>
<sequence>MLFVRRACWQTALIAYGVYKSEDPRTSKMHLSPAGTMDEVDSQIAARMRALLIAKVAVKFKHLDPRLRGWGAPVCFSHVNTGHMNGKVLLFEWKHNMDL</sequence>
<organism evidence="1 2">
    <name type="scientific">Xenotaenia resolanae</name>
    <dbReference type="NCBI Taxonomy" id="208358"/>
    <lineage>
        <taxon>Eukaryota</taxon>
        <taxon>Metazoa</taxon>
        <taxon>Chordata</taxon>
        <taxon>Craniata</taxon>
        <taxon>Vertebrata</taxon>
        <taxon>Euteleostomi</taxon>
        <taxon>Actinopterygii</taxon>
        <taxon>Neopterygii</taxon>
        <taxon>Teleostei</taxon>
        <taxon>Neoteleostei</taxon>
        <taxon>Acanthomorphata</taxon>
        <taxon>Ovalentaria</taxon>
        <taxon>Atherinomorphae</taxon>
        <taxon>Cyprinodontiformes</taxon>
        <taxon>Goodeidae</taxon>
        <taxon>Xenotaenia</taxon>
    </lineage>
</organism>
<evidence type="ECO:0000313" key="2">
    <source>
        <dbReference type="Proteomes" id="UP001444071"/>
    </source>
</evidence>
<accession>A0ABV0WQS0</accession>